<dbReference type="AlphaFoldDB" id="A0A0U5ERH5"/>
<name>A0A0U5ERH5_9BACT</name>
<reference evidence="2" key="1">
    <citation type="submission" date="2015-09" db="EMBL/GenBank/DDBJ databases">
        <authorList>
            <person name="Bertelli C."/>
        </authorList>
    </citation>
    <scope>NUCLEOTIDE SEQUENCE [LARGE SCALE GENOMIC DNA]</scope>
    <source>
        <strain evidence="2">KNic</strain>
    </source>
</reference>
<dbReference type="EMBL" id="LN879502">
    <property type="protein sequence ID" value="CUI16784.1"/>
    <property type="molecule type" value="Genomic_DNA"/>
</dbReference>
<dbReference type="KEGG" id="pnl:PNK_1167"/>
<accession>A0A0U5ERH5</accession>
<sequence length="71" mass="7947">MSIEGVRRGGVEGAWQEYQHYINGVDNAKKAEATEPAMLGSFKGRKILKKEPEQTAEQALFKAVMQKQPQL</sequence>
<protein>
    <submittedName>
        <fullName evidence="1">Uncharacterized protein</fullName>
    </submittedName>
</protein>
<organism evidence="1 2">
    <name type="scientific">Candidatus Protochlamydia naegleriophila</name>
    <dbReference type="NCBI Taxonomy" id="389348"/>
    <lineage>
        <taxon>Bacteria</taxon>
        <taxon>Pseudomonadati</taxon>
        <taxon>Chlamydiota</taxon>
        <taxon>Chlamydiia</taxon>
        <taxon>Parachlamydiales</taxon>
        <taxon>Parachlamydiaceae</taxon>
        <taxon>Candidatus Protochlamydia</taxon>
    </lineage>
</organism>
<keyword evidence="2" id="KW-1185">Reference proteome</keyword>
<dbReference type="Proteomes" id="UP000069902">
    <property type="component" value="Chromosome cPNK"/>
</dbReference>
<evidence type="ECO:0000313" key="1">
    <source>
        <dbReference type="EMBL" id="CUI16784.1"/>
    </source>
</evidence>
<evidence type="ECO:0000313" key="2">
    <source>
        <dbReference type="Proteomes" id="UP000069902"/>
    </source>
</evidence>
<dbReference type="InParanoid" id="A0A0U5ERH5"/>
<proteinExistence type="predicted"/>
<dbReference type="RefSeq" id="WP_059060875.1">
    <property type="nucleotide sequence ID" value="NZ_LN879502.1"/>
</dbReference>
<dbReference type="PATRIC" id="fig|389348.3.peg.1286"/>
<gene>
    <name evidence="1" type="ORF">PNK_1167</name>
</gene>